<evidence type="ECO:0000313" key="8">
    <source>
        <dbReference type="EMBL" id="KAK5077449.1"/>
    </source>
</evidence>
<proteinExistence type="inferred from homology"/>
<dbReference type="Pfam" id="PF02929">
    <property type="entry name" value="Bgal_small_N"/>
    <property type="match status" value="1"/>
</dbReference>
<dbReference type="InterPro" id="IPR006103">
    <property type="entry name" value="Glyco_hydro_2_cat"/>
</dbReference>
<dbReference type="Pfam" id="PF02836">
    <property type="entry name" value="Glyco_hydro_2_C"/>
    <property type="match status" value="1"/>
</dbReference>
<dbReference type="InterPro" id="IPR017853">
    <property type="entry name" value="GH"/>
</dbReference>
<dbReference type="InterPro" id="IPR032312">
    <property type="entry name" value="LacZ_4"/>
</dbReference>
<dbReference type="InterPro" id="IPR014718">
    <property type="entry name" value="GH-type_carb-bd"/>
</dbReference>
<protein>
    <recommendedName>
        <fullName evidence="3">beta-galactosidase</fullName>
        <ecNumber evidence="3">3.2.1.23</ecNumber>
    </recommendedName>
    <alternativeName>
        <fullName evidence="6">Lactase</fullName>
    </alternativeName>
</protein>
<dbReference type="Gene3D" id="2.70.98.10">
    <property type="match status" value="1"/>
</dbReference>
<dbReference type="EMBL" id="JAVRRG010000223">
    <property type="protein sequence ID" value="KAK5077449.1"/>
    <property type="molecule type" value="Genomic_DNA"/>
</dbReference>
<keyword evidence="5" id="KW-0326">Glycosidase</keyword>
<dbReference type="InterPro" id="IPR013783">
    <property type="entry name" value="Ig-like_fold"/>
</dbReference>
<evidence type="ECO:0000259" key="7">
    <source>
        <dbReference type="SMART" id="SM01038"/>
    </source>
</evidence>
<comment type="catalytic activity">
    <reaction evidence="1">
        <text>Hydrolysis of terminal non-reducing beta-D-galactose residues in beta-D-galactosides.</text>
        <dbReference type="EC" id="3.2.1.23"/>
    </reaction>
</comment>
<dbReference type="Pfam" id="PF16353">
    <property type="entry name" value="LacZ_4"/>
    <property type="match status" value="1"/>
</dbReference>
<dbReference type="Proteomes" id="UP001345013">
    <property type="component" value="Unassembled WGS sequence"/>
</dbReference>
<gene>
    <name evidence="8" type="ORF">LTR24_009639</name>
</gene>
<dbReference type="PANTHER" id="PTHR46323">
    <property type="entry name" value="BETA-GALACTOSIDASE"/>
    <property type="match status" value="1"/>
</dbReference>
<dbReference type="InterPro" id="IPR023232">
    <property type="entry name" value="Glyco_hydro_2_AS"/>
</dbReference>
<dbReference type="InterPro" id="IPR006101">
    <property type="entry name" value="Glyco_hydro_2"/>
</dbReference>
<evidence type="ECO:0000256" key="1">
    <source>
        <dbReference type="ARBA" id="ARBA00001412"/>
    </source>
</evidence>
<dbReference type="InterPro" id="IPR004199">
    <property type="entry name" value="B-gal_small/dom_5"/>
</dbReference>
<dbReference type="Gene3D" id="3.20.20.80">
    <property type="entry name" value="Glycosidases"/>
    <property type="match status" value="1"/>
</dbReference>
<dbReference type="Gene3D" id="2.60.120.260">
    <property type="entry name" value="Galactose-binding domain-like"/>
    <property type="match status" value="1"/>
</dbReference>
<evidence type="ECO:0000256" key="4">
    <source>
        <dbReference type="ARBA" id="ARBA00022801"/>
    </source>
</evidence>
<dbReference type="Pfam" id="PF02837">
    <property type="entry name" value="Glyco_hydro_2_N"/>
    <property type="match status" value="1"/>
</dbReference>
<dbReference type="PRINTS" id="PR00132">
    <property type="entry name" value="GLHYDRLASE2"/>
</dbReference>
<comment type="similarity">
    <text evidence="2">Belongs to the glycosyl hydrolase 2 family.</text>
</comment>
<dbReference type="InterPro" id="IPR011013">
    <property type="entry name" value="Gal_mutarotase_sf_dom"/>
</dbReference>
<dbReference type="EC" id="3.2.1.23" evidence="3"/>
<dbReference type="SUPFAM" id="SSF49303">
    <property type="entry name" value="beta-Galactosidase/glucuronidase domain"/>
    <property type="match status" value="2"/>
</dbReference>
<organism evidence="8 9">
    <name type="scientific">Lithohypha guttulata</name>
    <dbReference type="NCBI Taxonomy" id="1690604"/>
    <lineage>
        <taxon>Eukaryota</taxon>
        <taxon>Fungi</taxon>
        <taxon>Dikarya</taxon>
        <taxon>Ascomycota</taxon>
        <taxon>Pezizomycotina</taxon>
        <taxon>Eurotiomycetes</taxon>
        <taxon>Chaetothyriomycetidae</taxon>
        <taxon>Chaetothyriales</taxon>
        <taxon>Trichomeriaceae</taxon>
        <taxon>Lithohypha</taxon>
    </lineage>
</organism>
<dbReference type="PROSITE" id="PS00608">
    <property type="entry name" value="GLYCOSYL_HYDROL_F2_2"/>
    <property type="match status" value="1"/>
</dbReference>
<comment type="caution">
    <text evidence="8">The sequence shown here is derived from an EMBL/GenBank/DDBJ whole genome shotgun (WGS) entry which is preliminary data.</text>
</comment>
<accession>A0ABR0JXA4</accession>
<evidence type="ECO:0000256" key="5">
    <source>
        <dbReference type="ARBA" id="ARBA00023295"/>
    </source>
</evidence>
<dbReference type="SUPFAM" id="SSF51445">
    <property type="entry name" value="(Trans)glycosidases"/>
    <property type="match status" value="1"/>
</dbReference>
<name>A0ABR0JXA4_9EURO</name>
<feature type="domain" description="Beta galactosidase small chain/" evidence="7">
    <location>
        <begin position="747"/>
        <end position="1061"/>
    </location>
</feature>
<keyword evidence="4" id="KW-0378">Hydrolase</keyword>
<sequence>MSGKFPPSKPDWSNIDVIHRGTLPPRSYFFLYESEADALAGDTEKSRSIKLSGTWKFAHANSPFEAPSGFEATDYDVSKWANIQVPGIWQLQGWGHPHYTNVNYPTFVDPPNVPFNYNQTGCYVRAFTIPKHLVDSQYRLRFEGVDSGFHVWINGKQVGYSQGSRNASEFDVTSLINAEAENTIALQVYQYCDGSYIEDQDQWRFSGIFRDVYLHAFPKSHIKDFHVQTLVDDDYRDADLKVDVVVCGGCQVEIKLLDAEGKEVFKLLQSANDDRITFMHNIQNPLKWTAETPNLYELILTFNSKVIIQHVGFRRIEIKSGVYVVNGKRIVFRGANRHEHHPLHGRAVPYEFMRQDLLLMKTHNINAIRTCHQPSDPRLYALADKLGLWVMDEADVECHGFASIDEMALPEQHRNKSFEEKKVMVYGGAARFTSDDLKWEEQYVDRARQLVMRDKNHPCVVMWSLGNEAFYGRNFQSMYDAIKSIDQSRPVHYEGDFEARTADLFSQMYPKVEDIIKFAQEPDFEKPLVLCEFVHAMGNGPGAIKEYVDAFYKYPRLQGGWVWEWANHGLKTKTEAGEEFFAYGGDYGDVPNDYNFIMDGVLFSDHTPTPGLIEYRKAIEPVQVSDLAGRSFRITNRYDIVTLDHLKCEAALLGDGFKKNLGQVVMPKGLKPHASTEQTLPDSMDLTSIQGEGYLQLDFWLQNATEWAGSGHLISSSQLQIKAPAPLPTLSMSSPPTLKQLTPSTLEIATEGSKYVLSLASGKLTSFIKSGTELIHDSMGPELTLYRALTDNDRPHGGREWQDKLVHLAKTHVYDVSWSTSSDSSIVIEVNAKIAPPVFNWCLNTRITYTFSDGKVKIHCKGAPEGLNLPSTLPRIGLEFAMPTSFDTVVWFGRGPGESYKDKKFSQNFGNWGSKVDDLWVDYEFPQEGGNRTDVRWVRIGSSGVGKSLLETVREGVEELPIAGNLVAGTEANMQSGTSSSSALTARFGAREGFSFNVSHYTAKDVDESRHPHELHKKKKDYTIVRLDADHHGLGTGSCGPKTMEKYALKTAPFEFEILLESADDPGVVAAC</sequence>
<evidence type="ECO:0000313" key="9">
    <source>
        <dbReference type="Proteomes" id="UP001345013"/>
    </source>
</evidence>
<dbReference type="Pfam" id="PF00703">
    <property type="entry name" value="Glyco_hydro_2"/>
    <property type="match status" value="1"/>
</dbReference>
<dbReference type="SUPFAM" id="SSF74650">
    <property type="entry name" value="Galactose mutarotase-like"/>
    <property type="match status" value="1"/>
</dbReference>
<dbReference type="InterPro" id="IPR036156">
    <property type="entry name" value="Beta-gal/glucu_dom_sf"/>
</dbReference>
<dbReference type="InterPro" id="IPR008979">
    <property type="entry name" value="Galactose-bd-like_sf"/>
</dbReference>
<evidence type="ECO:0000256" key="6">
    <source>
        <dbReference type="ARBA" id="ARBA00032230"/>
    </source>
</evidence>
<dbReference type="PANTHER" id="PTHR46323:SF2">
    <property type="entry name" value="BETA-GALACTOSIDASE"/>
    <property type="match status" value="1"/>
</dbReference>
<reference evidence="8 9" key="1">
    <citation type="submission" date="2023-08" db="EMBL/GenBank/DDBJ databases">
        <title>Black Yeasts Isolated from many extreme environments.</title>
        <authorList>
            <person name="Coleine C."/>
            <person name="Stajich J.E."/>
            <person name="Selbmann L."/>
        </authorList>
    </citation>
    <scope>NUCLEOTIDE SEQUENCE [LARGE SCALE GENOMIC DNA]</scope>
    <source>
        <strain evidence="8 9">CCFEE 5885</strain>
    </source>
</reference>
<dbReference type="Gene3D" id="2.60.40.10">
    <property type="entry name" value="Immunoglobulins"/>
    <property type="match status" value="2"/>
</dbReference>
<dbReference type="SUPFAM" id="SSF49785">
    <property type="entry name" value="Galactose-binding domain-like"/>
    <property type="match status" value="1"/>
</dbReference>
<dbReference type="SMART" id="SM01038">
    <property type="entry name" value="Bgal_small_N"/>
    <property type="match status" value="1"/>
</dbReference>
<evidence type="ECO:0000256" key="2">
    <source>
        <dbReference type="ARBA" id="ARBA00007401"/>
    </source>
</evidence>
<dbReference type="InterPro" id="IPR006104">
    <property type="entry name" value="Glyco_hydro_2_N"/>
</dbReference>
<keyword evidence="9" id="KW-1185">Reference proteome</keyword>
<dbReference type="InterPro" id="IPR050347">
    <property type="entry name" value="Bact_Beta-galactosidase"/>
</dbReference>
<evidence type="ECO:0000256" key="3">
    <source>
        <dbReference type="ARBA" id="ARBA00012756"/>
    </source>
</evidence>
<dbReference type="InterPro" id="IPR006102">
    <property type="entry name" value="Ig-like_GH2"/>
</dbReference>